<evidence type="ECO:0000313" key="3">
    <source>
        <dbReference type="Proteomes" id="UP000019364"/>
    </source>
</evidence>
<evidence type="ECO:0000256" key="1">
    <source>
        <dbReference type="SAM" id="Phobius"/>
    </source>
</evidence>
<gene>
    <name evidence="2" type="ORF">JCM16418_4503</name>
</gene>
<sequence>MMILAEAATTAASKFNTFDIFMILFTILILIGVVRLVTQPVKNKFAIGFSIVCLLVFLASDFAMVKEWMS</sequence>
<proteinExistence type="predicted"/>
<feature type="transmembrane region" description="Helical" evidence="1">
    <location>
        <begin position="45"/>
        <end position="65"/>
    </location>
</feature>
<evidence type="ECO:0000313" key="2">
    <source>
        <dbReference type="EMBL" id="GAF10323.1"/>
    </source>
</evidence>
<keyword evidence="1" id="KW-1133">Transmembrane helix</keyword>
<accession>W7YT03</accession>
<dbReference type="AlphaFoldDB" id="W7YT03"/>
<dbReference type="EMBL" id="BAVZ01000021">
    <property type="protein sequence ID" value="GAF10323.1"/>
    <property type="molecule type" value="Genomic_DNA"/>
</dbReference>
<evidence type="ECO:0008006" key="4">
    <source>
        <dbReference type="Google" id="ProtNLM"/>
    </source>
</evidence>
<keyword evidence="1" id="KW-0472">Membrane</keyword>
<keyword evidence="1" id="KW-0812">Transmembrane</keyword>
<dbReference type="eggNOG" id="ENOG502ZJXZ">
    <property type="taxonomic scope" value="Bacteria"/>
</dbReference>
<feature type="transmembrane region" description="Helical" evidence="1">
    <location>
        <begin position="20"/>
        <end position="38"/>
    </location>
</feature>
<dbReference type="STRING" id="1236976.JCM16418_4503"/>
<protein>
    <recommendedName>
        <fullName evidence="4">DUF2759 family protein</fullName>
    </recommendedName>
</protein>
<reference evidence="2 3" key="1">
    <citation type="journal article" date="2014" name="Genome Announc.">
        <title>Draft Genome Sequence of Paenibacillus pini JCM 16418T, Isolated from the Rhizosphere of Pine Tree.</title>
        <authorList>
            <person name="Yuki M."/>
            <person name="Oshima K."/>
            <person name="Suda W."/>
            <person name="Oshida Y."/>
            <person name="Kitamura K."/>
            <person name="Iida Y."/>
            <person name="Hattori M."/>
            <person name="Ohkuma M."/>
        </authorList>
    </citation>
    <scope>NUCLEOTIDE SEQUENCE [LARGE SCALE GENOMIC DNA]</scope>
    <source>
        <strain evidence="2 3">JCM 16418</strain>
    </source>
</reference>
<organism evidence="2 3">
    <name type="scientific">Paenibacillus pini JCM 16418</name>
    <dbReference type="NCBI Taxonomy" id="1236976"/>
    <lineage>
        <taxon>Bacteria</taxon>
        <taxon>Bacillati</taxon>
        <taxon>Bacillota</taxon>
        <taxon>Bacilli</taxon>
        <taxon>Bacillales</taxon>
        <taxon>Paenibacillaceae</taxon>
        <taxon>Paenibacillus</taxon>
    </lineage>
</organism>
<comment type="caution">
    <text evidence="2">The sequence shown here is derived from an EMBL/GenBank/DDBJ whole genome shotgun (WGS) entry which is preliminary data.</text>
</comment>
<dbReference type="Proteomes" id="UP000019364">
    <property type="component" value="Unassembled WGS sequence"/>
</dbReference>
<name>W7YT03_9BACL</name>
<keyword evidence="3" id="KW-1185">Reference proteome</keyword>